<accession>A0ABS2U4X2</accession>
<gene>
    <name evidence="4" type="ORF">ITX44_40040</name>
</gene>
<evidence type="ECO:0000259" key="3">
    <source>
        <dbReference type="SMART" id="SM00822"/>
    </source>
</evidence>
<evidence type="ECO:0000313" key="5">
    <source>
        <dbReference type="Proteomes" id="UP000749040"/>
    </source>
</evidence>
<dbReference type="InterPro" id="IPR020904">
    <property type="entry name" value="Sc_DH/Rdtase_CS"/>
</dbReference>
<comment type="caution">
    <text evidence="4">The sequence shown here is derived from an EMBL/GenBank/DDBJ whole genome shotgun (WGS) entry which is preliminary data.</text>
</comment>
<protein>
    <submittedName>
        <fullName evidence="4">SDR family oxidoreductase</fullName>
    </submittedName>
</protein>
<dbReference type="PANTHER" id="PTHR43477">
    <property type="entry name" value="DIHYDROANTICAPSIN 7-DEHYDROGENASE"/>
    <property type="match status" value="1"/>
</dbReference>
<name>A0ABS2U4X2_9ACTN</name>
<organism evidence="4 5">
    <name type="scientific">Actinacidiphila acididurans</name>
    <dbReference type="NCBI Taxonomy" id="2784346"/>
    <lineage>
        <taxon>Bacteria</taxon>
        <taxon>Bacillati</taxon>
        <taxon>Actinomycetota</taxon>
        <taxon>Actinomycetes</taxon>
        <taxon>Kitasatosporales</taxon>
        <taxon>Streptomycetaceae</taxon>
        <taxon>Actinacidiphila</taxon>
    </lineage>
</organism>
<dbReference type="PRINTS" id="PR00080">
    <property type="entry name" value="SDRFAMILY"/>
</dbReference>
<proteinExistence type="inferred from homology"/>
<evidence type="ECO:0000256" key="1">
    <source>
        <dbReference type="ARBA" id="ARBA00006484"/>
    </source>
</evidence>
<comment type="similarity">
    <text evidence="1">Belongs to the short-chain dehydrogenases/reductases (SDR) family.</text>
</comment>
<dbReference type="Pfam" id="PF13561">
    <property type="entry name" value="adh_short_C2"/>
    <property type="match status" value="1"/>
</dbReference>
<feature type="domain" description="Ketoreductase" evidence="3">
    <location>
        <begin position="7"/>
        <end position="181"/>
    </location>
</feature>
<dbReference type="PRINTS" id="PR00081">
    <property type="entry name" value="GDHRDH"/>
</dbReference>
<dbReference type="Gene3D" id="3.40.50.720">
    <property type="entry name" value="NAD(P)-binding Rossmann-like Domain"/>
    <property type="match status" value="1"/>
</dbReference>
<dbReference type="EMBL" id="JADKYB010000045">
    <property type="protein sequence ID" value="MBM9510651.1"/>
    <property type="molecule type" value="Genomic_DNA"/>
</dbReference>
<evidence type="ECO:0000256" key="2">
    <source>
        <dbReference type="ARBA" id="ARBA00023002"/>
    </source>
</evidence>
<dbReference type="PROSITE" id="PS00061">
    <property type="entry name" value="ADH_SHORT"/>
    <property type="match status" value="1"/>
</dbReference>
<keyword evidence="5" id="KW-1185">Reference proteome</keyword>
<sequence length="247" mass="25700">MGSYDGRKVVITGGSSGFGFETAKFLADGGARVLITGRTQATLDAARQRLGERAVAVRSDAASLADIGALADRVKAEFGTVDALFVNAGITHFAPFEAVTEEIYDELFAINTKGPYFTVQKLAPLLSAGSGVVLTTSVANVKAIPMISAYSATKAALRSMTRSLAGELLPRGIRVNAVSPGPIDTGILDRSLPKEVAAETKAQMIANSPMGRFGESSEIVRAVVFLAFDATYTTGTELAVDGGGSQF</sequence>
<dbReference type="Proteomes" id="UP000749040">
    <property type="component" value="Unassembled WGS sequence"/>
</dbReference>
<dbReference type="InterPro" id="IPR057326">
    <property type="entry name" value="KR_dom"/>
</dbReference>
<dbReference type="SUPFAM" id="SSF51735">
    <property type="entry name" value="NAD(P)-binding Rossmann-fold domains"/>
    <property type="match status" value="1"/>
</dbReference>
<evidence type="ECO:0000313" key="4">
    <source>
        <dbReference type="EMBL" id="MBM9510651.1"/>
    </source>
</evidence>
<dbReference type="InterPro" id="IPR036291">
    <property type="entry name" value="NAD(P)-bd_dom_sf"/>
</dbReference>
<keyword evidence="2" id="KW-0560">Oxidoreductase</keyword>
<dbReference type="InterPro" id="IPR002347">
    <property type="entry name" value="SDR_fam"/>
</dbReference>
<dbReference type="SMART" id="SM00822">
    <property type="entry name" value="PKS_KR"/>
    <property type="match status" value="1"/>
</dbReference>
<dbReference type="CDD" id="cd05233">
    <property type="entry name" value="SDR_c"/>
    <property type="match status" value="1"/>
</dbReference>
<dbReference type="PANTHER" id="PTHR43477:SF1">
    <property type="entry name" value="DIHYDROANTICAPSIN 7-DEHYDROGENASE"/>
    <property type="match status" value="1"/>
</dbReference>
<dbReference type="RefSeq" id="WP_205365024.1">
    <property type="nucleotide sequence ID" value="NZ_JADKYB010000045.1"/>
</dbReference>
<reference evidence="4 5" key="1">
    <citation type="submission" date="2021-01" db="EMBL/GenBank/DDBJ databases">
        <title>Streptomyces acididurans sp. nov., isolated from a peat swamp forest soil.</title>
        <authorList>
            <person name="Chantavorakit T."/>
            <person name="Duangmal K."/>
        </authorList>
    </citation>
    <scope>NUCLEOTIDE SEQUENCE [LARGE SCALE GENOMIC DNA]</scope>
    <source>
        <strain evidence="4 5">KK5PA1</strain>
    </source>
</reference>
<dbReference type="InterPro" id="IPR051122">
    <property type="entry name" value="SDR_DHRS6-like"/>
</dbReference>